<dbReference type="RefSeq" id="WP_188320298.1">
    <property type="nucleotide sequence ID" value="NZ_CP060203.1"/>
</dbReference>
<dbReference type="KEGG" id="cmaq:H0S70_07100"/>
<keyword evidence="2" id="KW-1185">Reference proteome</keyword>
<dbReference type="Proteomes" id="UP000516438">
    <property type="component" value="Chromosome"/>
</dbReference>
<evidence type="ECO:0000313" key="2">
    <source>
        <dbReference type="Proteomes" id="UP000516438"/>
    </source>
</evidence>
<dbReference type="EMBL" id="CP060203">
    <property type="protein sequence ID" value="QNS40173.1"/>
    <property type="molecule type" value="Genomic_DNA"/>
</dbReference>
<sequence>MIEKTFEELFYDRIGNFDTEHHELIEKWEFIKLLQQVREATKSEVLTLCDDNFFSKEPKGKLMENIENLPTDRIKIDEKE</sequence>
<accession>A0A7H1DT65</accession>
<evidence type="ECO:0000313" key="1">
    <source>
        <dbReference type="EMBL" id="QNS40173.1"/>
    </source>
</evidence>
<name>A0A7H1DT65_9FLAO</name>
<gene>
    <name evidence="1" type="ORF">H0S70_07100</name>
</gene>
<reference evidence="1 2" key="1">
    <citation type="submission" date="2020-07" db="EMBL/GenBank/DDBJ databases">
        <title>Complete genome and description of Chryseobacterium manosquense strain Marseille-Q2069 sp. nov.</title>
        <authorList>
            <person name="Boxberger M."/>
        </authorList>
    </citation>
    <scope>NUCLEOTIDE SEQUENCE [LARGE SCALE GENOMIC DNA]</scope>
    <source>
        <strain evidence="1 2">Marseille-Q2069</strain>
    </source>
</reference>
<proteinExistence type="predicted"/>
<organism evidence="1 2">
    <name type="scientific">Chryseobacterium manosquense</name>
    <dbReference type="NCBI Taxonomy" id="2754694"/>
    <lineage>
        <taxon>Bacteria</taxon>
        <taxon>Pseudomonadati</taxon>
        <taxon>Bacteroidota</taxon>
        <taxon>Flavobacteriia</taxon>
        <taxon>Flavobacteriales</taxon>
        <taxon>Weeksellaceae</taxon>
        <taxon>Chryseobacterium group</taxon>
        <taxon>Chryseobacterium</taxon>
    </lineage>
</organism>
<protein>
    <submittedName>
        <fullName evidence="1">Uncharacterized protein</fullName>
    </submittedName>
</protein>
<dbReference type="AlphaFoldDB" id="A0A7H1DT65"/>